<gene>
    <name evidence="2" type="ORF">B0H16DRAFT_1585899</name>
</gene>
<protein>
    <submittedName>
        <fullName evidence="2">Uncharacterized protein</fullName>
    </submittedName>
</protein>
<feature type="compositionally biased region" description="Low complexity" evidence="1">
    <location>
        <begin position="42"/>
        <end position="56"/>
    </location>
</feature>
<evidence type="ECO:0000313" key="3">
    <source>
        <dbReference type="Proteomes" id="UP001215598"/>
    </source>
</evidence>
<dbReference type="AlphaFoldDB" id="A0AAD7MRU5"/>
<evidence type="ECO:0000256" key="1">
    <source>
        <dbReference type="SAM" id="MobiDB-lite"/>
    </source>
</evidence>
<organism evidence="2 3">
    <name type="scientific">Mycena metata</name>
    <dbReference type="NCBI Taxonomy" id="1033252"/>
    <lineage>
        <taxon>Eukaryota</taxon>
        <taxon>Fungi</taxon>
        <taxon>Dikarya</taxon>
        <taxon>Basidiomycota</taxon>
        <taxon>Agaricomycotina</taxon>
        <taxon>Agaricomycetes</taxon>
        <taxon>Agaricomycetidae</taxon>
        <taxon>Agaricales</taxon>
        <taxon>Marasmiineae</taxon>
        <taxon>Mycenaceae</taxon>
        <taxon>Mycena</taxon>
    </lineage>
</organism>
<dbReference type="Proteomes" id="UP001215598">
    <property type="component" value="Unassembled WGS sequence"/>
</dbReference>
<sequence>MPYPAHHSINPSHSLLIASSLAFASSTSTPNSSSSSEDRCGRTPTTSSSPSTPTATKRTRNRTRRGTRFPRPRFRFRRTTQPAHLRLIAHQFRLRLPHRRARGLDRLSQRRAAPALAWSCGLFGSKQEGEEVVPLAPVSRPAVGDNGGRGPICLGVG</sequence>
<dbReference type="EMBL" id="JARKIB010000162">
    <property type="protein sequence ID" value="KAJ7729905.1"/>
    <property type="molecule type" value="Genomic_DNA"/>
</dbReference>
<comment type="caution">
    <text evidence="2">The sequence shown here is derived from an EMBL/GenBank/DDBJ whole genome shotgun (WGS) entry which is preliminary data.</text>
</comment>
<keyword evidence="3" id="KW-1185">Reference proteome</keyword>
<feature type="compositionally biased region" description="Basic residues" evidence="1">
    <location>
        <begin position="57"/>
        <end position="73"/>
    </location>
</feature>
<feature type="compositionally biased region" description="Low complexity" evidence="1">
    <location>
        <begin position="26"/>
        <end position="35"/>
    </location>
</feature>
<evidence type="ECO:0000313" key="2">
    <source>
        <dbReference type="EMBL" id="KAJ7729905.1"/>
    </source>
</evidence>
<proteinExistence type="predicted"/>
<name>A0AAD7MRU5_9AGAR</name>
<accession>A0AAD7MRU5</accession>
<reference evidence="2" key="1">
    <citation type="submission" date="2023-03" db="EMBL/GenBank/DDBJ databases">
        <title>Massive genome expansion in bonnet fungi (Mycena s.s.) driven by repeated elements and novel gene families across ecological guilds.</title>
        <authorList>
            <consortium name="Lawrence Berkeley National Laboratory"/>
            <person name="Harder C.B."/>
            <person name="Miyauchi S."/>
            <person name="Viragh M."/>
            <person name="Kuo A."/>
            <person name="Thoen E."/>
            <person name="Andreopoulos B."/>
            <person name="Lu D."/>
            <person name="Skrede I."/>
            <person name="Drula E."/>
            <person name="Henrissat B."/>
            <person name="Morin E."/>
            <person name="Kohler A."/>
            <person name="Barry K."/>
            <person name="LaButti K."/>
            <person name="Morin E."/>
            <person name="Salamov A."/>
            <person name="Lipzen A."/>
            <person name="Mereny Z."/>
            <person name="Hegedus B."/>
            <person name="Baldrian P."/>
            <person name="Stursova M."/>
            <person name="Weitz H."/>
            <person name="Taylor A."/>
            <person name="Grigoriev I.V."/>
            <person name="Nagy L.G."/>
            <person name="Martin F."/>
            <person name="Kauserud H."/>
        </authorList>
    </citation>
    <scope>NUCLEOTIDE SEQUENCE</scope>
    <source>
        <strain evidence="2">CBHHK182m</strain>
    </source>
</reference>
<feature type="region of interest" description="Disordered" evidence="1">
    <location>
        <begin position="26"/>
        <end position="73"/>
    </location>
</feature>